<dbReference type="AlphaFoldDB" id="A0A8S1WHW4"/>
<accession>A0A8S1WHW4</accession>
<evidence type="ECO:0000313" key="2">
    <source>
        <dbReference type="Proteomes" id="UP000689195"/>
    </source>
</evidence>
<gene>
    <name evidence="1" type="ORF">PPENT_87.1.T0910221</name>
</gene>
<organism evidence="1 2">
    <name type="scientific">Paramecium pentaurelia</name>
    <dbReference type="NCBI Taxonomy" id="43138"/>
    <lineage>
        <taxon>Eukaryota</taxon>
        <taxon>Sar</taxon>
        <taxon>Alveolata</taxon>
        <taxon>Ciliophora</taxon>
        <taxon>Intramacronucleata</taxon>
        <taxon>Oligohymenophorea</taxon>
        <taxon>Peniculida</taxon>
        <taxon>Parameciidae</taxon>
        <taxon>Paramecium</taxon>
    </lineage>
</organism>
<reference evidence="1" key="1">
    <citation type="submission" date="2021-01" db="EMBL/GenBank/DDBJ databases">
        <authorList>
            <consortium name="Genoscope - CEA"/>
            <person name="William W."/>
        </authorList>
    </citation>
    <scope>NUCLEOTIDE SEQUENCE</scope>
</reference>
<proteinExistence type="predicted"/>
<evidence type="ECO:0000313" key="1">
    <source>
        <dbReference type="EMBL" id="CAD8188581.1"/>
    </source>
</evidence>
<keyword evidence="2" id="KW-1185">Reference proteome</keyword>
<name>A0A8S1WHW4_9CILI</name>
<dbReference type="EMBL" id="CAJJDO010000091">
    <property type="protein sequence ID" value="CAD8188581.1"/>
    <property type="molecule type" value="Genomic_DNA"/>
</dbReference>
<comment type="caution">
    <text evidence="1">The sequence shown here is derived from an EMBL/GenBank/DDBJ whole genome shotgun (WGS) entry which is preliminary data.</text>
</comment>
<protein>
    <submittedName>
        <fullName evidence="1">Uncharacterized protein</fullName>
    </submittedName>
</protein>
<dbReference type="Proteomes" id="UP000689195">
    <property type="component" value="Unassembled WGS sequence"/>
</dbReference>
<sequence>MADFRCKSFSIRAIPILYIMFDFRVVFQLELDVLIK</sequence>